<gene>
    <name evidence="2" type="ORF">GCM10008957_11290</name>
</gene>
<dbReference type="EMBL" id="BMQL01000004">
    <property type="protein sequence ID" value="GGR00275.1"/>
    <property type="molecule type" value="Genomic_DNA"/>
</dbReference>
<accession>A0A918C286</accession>
<reference evidence="2" key="1">
    <citation type="journal article" date="2014" name="Int. J. Syst. Evol. Microbiol.">
        <title>Complete genome sequence of Corynebacterium casei LMG S-19264T (=DSM 44701T), isolated from a smear-ripened cheese.</title>
        <authorList>
            <consortium name="US DOE Joint Genome Institute (JGI-PGF)"/>
            <person name="Walter F."/>
            <person name="Albersmeier A."/>
            <person name="Kalinowski J."/>
            <person name="Ruckert C."/>
        </authorList>
    </citation>
    <scope>NUCLEOTIDE SEQUENCE</scope>
    <source>
        <strain evidence="2">JCM 31311</strain>
    </source>
</reference>
<dbReference type="InterPro" id="IPR006522">
    <property type="entry name" value="Phage_virion_morphogenesis"/>
</dbReference>
<evidence type="ECO:0000256" key="1">
    <source>
        <dbReference type="SAM" id="MobiDB-lite"/>
    </source>
</evidence>
<protein>
    <recommendedName>
        <fullName evidence="4">Phage virion morphogenesis protein</fullName>
    </recommendedName>
</protein>
<comment type="caution">
    <text evidence="2">The sequence shown here is derived from an EMBL/GenBank/DDBJ whole genome shotgun (WGS) entry which is preliminary data.</text>
</comment>
<proteinExistence type="predicted"/>
<name>A0A918C286_9DEIO</name>
<feature type="compositionally biased region" description="Basic residues" evidence="1">
    <location>
        <begin position="106"/>
        <end position="120"/>
    </location>
</feature>
<dbReference type="AlphaFoldDB" id="A0A918C286"/>
<reference evidence="2" key="2">
    <citation type="submission" date="2020-09" db="EMBL/GenBank/DDBJ databases">
        <authorList>
            <person name="Sun Q."/>
            <person name="Ohkuma M."/>
        </authorList>
    </citation>
    <scope>NUCLEOTIDE SEQUENCE</scope>
    <source>
        <strain evidence="2">JCM 31311</strain>
    </source>
</reference>
<evidence type="ECO:0008006" key="4">
    <source>
        <dbReference type="Google" id="ProtNLM"/>
    </source>
</evidence>
<evidence type="ECO:0000313" key="3">
    <source>
        <dbReference type="Proteomes" id="UP000603865"/>
    </source>
</evidence>
<dbReference type="Pfam" id="PF05069">
    <property type="entry name" value="Phage_tail_S"/>
    <property type="match status" value="1"/>
</dbReference>
<dbReference type="Proteomes" id="UP000603865">
    <property type="component" value="Unassembled WGS sequence"/>
</dbReference>
<sequence length="168" mass="19048">MSSLRQLRRQLAALTDPRTLHDLHNLAGRDIAGLVQAGFVGEHDPNGDPWLRSKAAKREGRKTLRDTGALQDGIRWKADSRAVVIFTTGKANRYAAVHQYGSRGRAQPRRSNGRFRSRKSTAKLKRSVSLTYLSGLPKRQFLPEGEIPLPYERKLSDTFRAYFKERFG</sequence>
<keyword evidence="3" id="KW-1185">Reference proteome</keyword>
<dbReference type="RefSeq" id="WP_189088548.1">
    <property type="nucleotide sequence ID" value="NZ_BMQL01000004.1"/>
</dbReference>
<evidence type="ECO:0000313" key="2">
    <source>
        <dbReference type="EMBL" id="GGR00275.1"/>
    </source>
</evidence>
<organism evidence="2 3">
    <name type="scientific">Deinococcus ruber</name>
    <dbReference type="NCBI Taxonomy" id="1848197"/>
    <lineage>
        <taxon>Bacteria</taxon>
        <taxon>Thermotogati</taxon>
        <taxon>Deinococcota</taxon>
        <taxon>Deinococci</taxon>
        <taxon>Deinococcales</taxon>
        <taxon>Deinococcaceae</taxon>
        <taxon>Deinococcus</taxon>
    </lineage>
</organism>
<feature type="region of interest" description="Disordered" evidence="1">
    <location>
        <begin position="101"/>
        <end position="120"/>
    </location>
</feature>